<dbReference type="EnsemblPlants" id="evm.model.06.1171">
    <property type="protein sequence ID" value="cds.evm.model.06.1171"/>
    <property type="gene ID" value="evm.TU.06.1171"/>
</dbReference>
<evidence type="ECO:0000256" key="1">
    <source>
        <dbReference type="SAM" id="MobiDB-lite"/>
    </source>
</evidence>
<organism evidence="2 3">
    <name type="scientific">Cannabis sativa</name>
    <name type="common">Hemp</name>
    <name type="synonym">Marijuana</name>
    <dbReference type="NCBI Taxonomy" id="3483"/>
    <lineage>
        <taxon>Eukaryota</taxon>
        <taxon>Viridiplantae</taxon>
        <taxon>Streptophyta</taxon>
        <taxon>Embryophyta</taxon>
        <taxon>Tracheophyta</taxon>
        <taxon>Spermatophyta</taxon>
        <taxon>Magnoliopsida</taxon>
        <taxon>eudicotyledons</taxon>
        <taxon>Gunneridae</taxon>
        <taxon>Pentapetalae</taxon>
        <taxon>rosids</taxon>
        <taxon>fabids</taxon>
        <taxon>Rosales</taxon>
        <taxon>Cannabaceae</taxon>
        <taxon>Cannabis</taxon>
    </lineage>
</organism>
<keyword evidence="3" id="KW-1185">Reference proteome</keyword>
<reference evidence="2" key="2">
    <citation type="submission" date="2021-03" db="UniProtKB">
        <authorList>
            <consortium name="EnsemblPlants"/>
        </authorList>
    </citation>
    <scope>IDENTIFICATION</scope>
</reference>
<dbReference type="Gramene" id="evm.model.06.1171">
    <property type="protein sequence ID" value="cds.evm.model.06.1171"/>
    <property type="gene ID" value="evm.TU.06.1171"/>
</dbReference>
<accession>A0A803PTD5</accession>
<evidence type="ECO:0000313" key="2">
    <source>
        <dbReference type="EnsemblPlants" id="cds.evm.model.06.1171"/>
    </source>
</evidence>
<feature type="compositionally biased region" description="Polar residues" evidence="1">
    <location>
        <begin position="1"/>
        <end position="13"/>
    </location>
</feature>
<feature type="region of interest" description="Disordered" evidence="1">
    <location>
        <begin position="1"/>
        <end position="74"/>
    </location>
</feature>
<proteinExistence type="predicted"/>
<sequence>MVRTRATSSATITDDNRVIDATNPVAPPPSQQSAGHRDSPPLPASRSNASKQTPQASQVSANNSETSTPQLTTDQCQQLISMLAQQLPPAASTSSDTPAVTNFS</sequence>
<evidence type="ECO:0000313" key="3">
    <source>
        <dbReference type="Proteomes" id="UP000596661"/>
    </source>
</evidence>
<dbReference type="Proteomes" id="UP000596661">
    <property type="component" value="Chromosome 6"/>
</dbReference>
<feature type="compositionally biased region" description="Polar residues" evidence="1">
    <location>
        <begin position="45"/>
        <end position="74"/>
    </location>
</feature>
<protein>
    <submittedName>
        <fullName evidence="2">Uncharacterized protein</fullName>
    </submittedName>
</protein>
<reference evidence="2" key="1">
    <citation type="submission" date="2018-11" db="EMBL/GenBank/DDBJ databases">
        <authorList>
            <person name="Grassa J C."/>
        </authorList>
    </citation>
    <scope>NUCLEOTIDE SEQUENCE [LARGE SCALE GENOMIC DNA]</scope>
</reference>
<dbReference type="EMBL" id="UZAU01000595">
    <property type="status" value="NOT_ANNOTATED_CDS"/>
    <property type="molecule type" value="Genomic_DNA"/>
</dbReference>
<name>A0A803PTD5_CANSA</name>
<dbReference type="AlphaFoldDB" id="A0A803PTD5"/>